<evidence type="ECO:0000256" key="7">
    <source>
        <dbReference type="ARBA" id="ARBA00023204"/>
    </source>
</evidence>
<organism evidence="10 11">
    <name type="scientific">Brevibacterium linens</name>
    <dbReference type="NCBI Taxonomy" id="1703"/>
    <lineage>
        <taxon>Bacteria</taxon>
        <taxon>Bacillati</taxon>
        <taxon>Actinomycetota</taxon>
        <taxon>Actinomycetes</taxon>
        <taxon>Micrococcales</taxon>
        <taxon>Brevibacteriaceae</taxon>
        <taxon>Brevibacterium</taxon>
    </lineage>
</organism>
<dbReference type="Gene3D" id="2.40.50.140">
    <property type="entry name" value="Nucleic acid-binding proteins"/>
    <property type="match status" value="1"/>
</dbReference>
<keyword evidence="3" id="KW-0378">Hydrolase</keyword>
<dbReference type="GO" id="GO:0016787">
    <property type="term" value="F:hydrolase activity"/>
    <property type="evidence" value="ECO:0007669"/>
    <property type="project" value="UniProtKB-KW"/>
</dbReference>
<evidence type="ECO:0000256" key="5">
    <source>
        <dbReference type="ARBA" id="ARBA00022840"/>
    </source>
</evidence>
<dbReference type="Proteomes" id="UP000031488">
    <property type="component" value="Unassembled WGS sequence"/>
</dbReference>
<dbReference type="InterPro" id="IPR001650">
    <property type="entry name" value="Helicase_C-like"/>
</dbReference>
<sequence>MTTRIEDNFRKADRTHLAKRGVHSVTDLLRFFPRRYLVPGERTELGDLPLGETAIIQAEVIRVETRRMKQRKGTITEVVVHDGKQSMKIAFFNQYWLEKSLKPGLTVVFGGKVESFRGQLTLASPVWLNRTEDDHEWTPEDLNSPFPIYPAVKGIAQSRLWSSIKTLLTVAGDEEFADPLPKGLRETFELPDLRTALEDMHRPRKIEDVERARLRWKWEEALALQTEFASRKATLAAEKATPLLTQGAKSQRFDDDLPFTLTASQVRVGEEIAEDMAADRPMHRLLHGDVGSGKTLVALRAMLTAVDSGAQAAMLAPTEVLAAQHYHSIQSLLHEQMALSPLLSDDDQVTVALMTGSMPAKERRGLALDLVAGNIDIVVGTHALLSESTMFAALGLIVVDEQHRFGVEQREAMRAKGGETTPHTLVMSATPIPRTVAMTVFADLDISTLDEMPAGPKDIATHVVPIVEQPAWYARVRELMRQTVEDERGVFVVFPRIEPMDIEDPESGEVLGQKQGIEDITRKLQETPELAGKKFGLLHGRMSAAEKDRVLADFDRGDIEILVSTTVIEVGVDVARATMMVIIEAENFGVAQLHQLRGRVGRDGSSAMCFLLTEMSETDESYGRLQAVAQTLDGFTLAEYDLDARGEGDVLSGSQWGGSSLRHLSILRDSEIVAEAKKIAEQIVAVDPTLEAVPALKAFIRRVLPEDDAHFIEAG</sequence>
<evidence type="ECO:0000313" key="10">
    <source>
        <dbReference type="EMBL" id="KHS52079.1"/>
    </source>
</evidence>
<dbReference type="CDD" id="cd17992">
    <property type="entry name" value="DEXHc_RecG"/>
    <property type="match status" value="1"/>
</dbReference>
<name>A0A0B9A0G2_BRELN</name>
<comment type="caution">
    <text evidence="10">The sequence shown here is derived from an EMBL/GenBank/DDBJ whole genome shotgun (WGS) entry which is preliminary data.</text>
</comment>
<evidence type="ECO:0000256" key="6">
    <source>
        <dbReference type="ARBA" id="ARBA00023125"/>
    </source>
</evidence>
<evidence type="ECO:0000256" key="3">
    <source>
        <dbReference type="ARBA" id="ARBA00022801"/>
    </source>
</evidence>
<keyword evidence="11" id="KW-1185">Reference proteome</keyword>
<dbReference type="InterPro" id="IPR033454">
    <property type="entry name" value="RecG_wedge"/>
</dbReference>
<dbReference type="EMBL" id="JTJZ01000020">
    <property type="protein sequence ID" value="KHS52079.1"/>
    <property type="molecule type" value="Genomic_DNA"/>
</dbReference>
<dbReference type="Gene3D" id="3.40.50.300">
    <property type="entry name" value="P-loop containing nucleotide triphosphate hydrolases"/>
    <property type="match status" value="2"/>
</dbReference>
<dbReference type="CDD" id="cd04488">
    <property type="entry name" value="RecG_wedge_OBF"/>
    <property type="match status" value="1"/>
</dbReference>
<keyword evidence="5" id="KW-0067">ATP-binding</keyword>
<dbReference type="SUPFAM" id="SSF52540">
    <property type="entry name" value="P-loop containing nucleoside triphosphate hydrolases"/>
    <property type="match status" value="2"/>
</dbReference>
<evidence type="ECO:0000256" key="4">
    <source>
        <dbReference type="ARBA" id="ARBA00022806"/>
    </source>
</evidence>
<dbReference type="SMART" id="SM00487">
    <property type="entry name" value="DEXDc"/>
    <property type="match status" value="1"/>
</dbReference>
<dbReference type="InterPro" id="IPR012340">
    <property type="entry name" value="NA-bd_OB-fold"/>
</dbReference>
<dbReference type="InterPro" id="IPR027417">
    <property type="entry name" value="P-loop_NTPase"/>
</dbReference>
<dbReference type="InterPro" id="IPR011545">
    <property type="entry name" value="DEAD/DEAH_box_helicase_dom"/>
</dbReference>
<dbReference type="PROSITE" id="PS51194">
    <property type="entry name" value="HELICASE_CTER"/>
    <property type="match status" value="1"/>
</dbReference>
<keyword evidence="2" id="KW-0227">DNA damage</keyword>
<dbReference type="SMART" id="SM00490">
    <property type="entry name" value="HELICc"/>
    <property type="match status" value="1"/>
</dbReference>
<dbReference type="SUPFAM" id="SSF50249">
    <property type="entry name" value="Nucleic acid-binding proteins"/>
    <property type="match status" value="1"/>
</dbReference>
<dbReference type="InterPro" id="IPR047112">
    <property type="entry name" value="RecG/Mfd"/>
</dbReference>
<dbReference type="Pfam" id="PF17191">
    <property type="entry name" value="RecG_wedge"/>
    <property type="match status" value="1"/>
</dbReference>
<dbReference type="GO" id="GO:0003677">
    <property type="term" value="F:DNA binding"/>
    <property type="evidence" value="ECO:0007669"/>
    <property type="project" value="UniProtKB-KW"/>
</dbReference>
<keyword evidence="1" id="KW-0547">Nucleotide-binding</keyword>
<dbReference type="GO" id="GO:0006281">
    <property type="term" value="P:DNA repair"/>
    <property type="evidence" value="ECO:0007669"/>
    <property type="project" value="UniProtKB-KW"/>
</dbReference>
<reference evidence="10 11" key="1">
    <citation type="submission" date="2014-11" db="EMBL/GenBank/DDBJ databases">
        <title>Draft Genome Sequence of Brevibacterium linens AE038-8.</title>
        <authorList>
            <person name="Maizel D."/>
            <person name="Utturkar S.M."/>
            <person name="Brown S.D."/>
            <person name="Ferrero M."/>
            <person name="Rosen B.P."/>
        </authorList>
    </citation>
    <scope>NUCLEOTIDE SEQUENCE [LARGE SCALE GENOMIC DNA]</scope>
    <source>
        <strain evidence="10 11">AE038-8</strain>
    </source>
</reference>
<dbReference type="PROSITE" id="PS51192">
    <property type="entry name" value="HELICASE_ATP_BIND_1"/>
    <property type="match status" value="1"/>
</dbReference>
<evidence type="ECO:0000259" key="8">
    <source>
        <dbReference type="PROSITE" id="PS51192"/>
    </source>
</evidence>
<evidence type="ECO:0000259" key="9">
    <source>
        <dbReference type="PROSITE" id="PS51194"/>
    </source>
</evidence>
<feature type="domain" description="Helicase C-terminal" evidence="9">
    <location>
        <begin position="475"/>
        <end position="643"/>
    </location>
</feature>
<gene>
    <name evidence="10" type="ORF">AE0388_2629</name>
</gene>
<evidence type="ECO:0000256" key="1">
    <source>
        <dbReference type="ARBA" id="ARBA00022741"/>
    </source>
</evidence>
<dbReference type="RefSeq" id="WP_039210994.1">
    <property type="nucleotide sequence ID" value="NZ_JTJZ01000020.1"/>
</dbReference>
<evidence type="ECO:0000256" key="2">
    <source>
        <dbReference type="ARBA" id="ARBA00022763"/>
    </source>
</evidence>
<keyword evidence="6" id="KW-0238">DNA-binding</keyword>
<dbReference type="PANTHER" id="PTHR47964">
    <property type="entry name" value="ATP-DEPENDENT DNA HELICASE HOMOLOG RECG, CHLOROPLASTIC"/>
    <property type="match status" value="1"/>
</dbReference>
<dbReference type="OrthoDB" id="9804325at2"/>
<keyword evidence="4 10" id="KW-0347">Helicase</keyword>
<dbReference type="Pfam" id="PF00270">
    <property type="entry name" value="DEAD"/>
    <property type="match status" value="1"/>
</dbReference>
<evidence type="ECO:0000313" key="11">
    <source>
        <dbReference type="Proteomes" id="UP000031488"/>
    </source>
</evidence>
<dbReference type="GO" id="GO:0003678">
    <property type="term" value="F:DNA helicase activity"/>
    <property type="evidence" value="ECO:0007669"/>
    <property type="project" value="TreeGrafter"/>
</dbReference>
<proteinExistence type="predicted"/>
<keyword evidence="7" id="KW-0234">DNA repair</keyword>
<dbReference type="Pfam" id="PF00271">
    <property type="entry name" value="Helicase_C"/>
    <property type="match status" value="1"/>
</dbReference>
<dbReference type="PANTHER" id="PTHR47964:SF1">
    <property type="entry name" value="ATP-DEPENDENT DNA HELICASE HOMOLOG RECG, CHLOROPLASTIC"/>
    <property type="match status" value="1"/>
</dbReference>
<dbReference type="InterPro" id="IPR014001">
    <property type="entry name" value="Helicase_ATP-bd"/>
</dbReference>
<dbReference type="GO" id="GO:0005524">
    <property type="term" value="F:ATP binding"/>
    <property type="evidence" value="ECO:0007669"/>
    <property type="project" value="UniProtKB-KW"/>
</dbReference>
<dbReference type="AlphaFoldDB" id="A0A0B9A0G2"/>
<accession>A0A0B9A0G2</accession>
<dbReference type="PATRIC" id="fig|1703.6.peg.2534"/>
<feature type="domain" description="Helicase ATP-binding" evidence="8">
    <location>
        <begin position="275"/>
        <end position="449"/>
    </location>
</feature>
<protein>
    <submittedName>
        <fullName evidence="10">DEAD/DEAH box helicase domain protein</fullName>
    </submittedName>
</protein>